<comment type="subcellular location">
    <subcellularLocation>
        <location evidence="10">Chromosome</location>
        <location evidence="10">Centromere</location>
        <location evidence="10">Kinetochore</location>
    </subcellularLocation>
    <subcellularLocation>
        <location evidence="10">Nucleus</location>
    </subcellularLocation>
</comment>
<keyword evidence="8 10" id="KW-0131">Cell cycle</keyword>
<reference evidence="12 13" key="1">
    <citation type="journal article" date="2014" name="Nature">
        <title>The genome of the recently domesticated crop plant sugar beet (Beta vulgaris).</title>
        <authorList>
            <person name="Dohm J.C."/>
            <person name="Minoche A.E."/>
            <person name="Holtgrawe D."/>
            <person name="Capella-Gutierrez S."/>
            <person name="Zakrzewski F."/>
            <person name="Tafer H."/>
            <person name="Rupp O."/>
            <person name="Sorensen T.R."/>
            <person name="Stracke R."/>
            <person name="Reinhardt R."/>
            <person name="Goesmann A."/>
            <person name="Kraft T."/>
            <person name="Schulz B."/>
            <person name="Stadler P.F."/>
            <person name="Schmidt T."/>
            <person name="Gabaldon T."/>
            <person name="Lehrach H."/>
            <person name="Weisshaar B."/>
            <person name="Himmelbauer H."/>
        </authorList>
    </citation>
    <scope>NUCLEOTIDE SEQUENCE [LARGE SCALE GENOMIC DNA]</scope>
    <source>
        <tissue evidence="12">Taproot</tissue>
    </source>
</reference>
<dbReference type="PANTHER" id="PTHR10643">
    <property type="entry name" value="KINETOCHORE PROTEIN NDC80"/>
    <property type="match status" value="1"/>
</dbReference>
<keyword evidence="9 10" id="KW-0137">Centromere</keyword>
<comment type="similarity">
    <text evidence="1 10">Belongs to the NDC80/HEC1 family.</text>
</comment>
<dbReference type="PANTHER" id="PTHR10643:SF2">
    <property type="entry name" value="KINETOCHORE PROTEIN NDC80 HOMOLOG"/>
    <property type="match status" value="1"/>
</dbReference>
<organism evidence="12 13">
    <name type="scientific">Beta vulgaris subsp. vulgaris</name>
    <name type="common">Beet</name>
    <dbReference type="NCBI Taxonomy" id="3555"/>
    <lineage>
        <taxon>Eukaryota</taxon>
        <taxon>Viridiplantae</taxon>
        <taxon>Streptophyta</taxon>
        <taxon>Embryophyta</taxon>
        <taxon>Tracheophyta</taxon>
        <taxon>Spermatophyta</taxon>
        <taxon>Magnoliopsida</taxon>
        <taxon>eudicotyledons</taxon>
        <taxon>Gunneridae</taxon>
        <taxon>Pentapetalae</taxon>
        <taxon>Caryophyllales</taxon>
        <taxon>Chenopodiaceae</taxon>
        <taxon>Betoideae</taxon>
        <taxon>Beta</taxon>
    </lineage>
</organism>
<dbReference type="GO" id="GO:0005634">
    <property type="term" value="C:nucleus"/>
    <property type="evidence" value="ECO:0007669"/>
    <property type="project" value="UniProtKB-SubCell"/>
</dbReference>
<evidence type="ECO:0000256" key="1">
    <source>
        <dbReference type="ARBA" id="ARBA00007050"/>
    </source>
</evidence>
<sequence length="191" mass="21410">RRQTLGVINTNVPTRPITLGQKRASLAPRLSMASSGRRLSLFNGGRPAIAADPRPVSSKAFQQDNIRALIKFLTLHQYDREISPKILFAPTRNDVLHIATFLFCHLDPNFAFDPNSQSLTEDFPAFFETALAYPFKISKRSLQSVGSPHTWPSLLAALVWLIDLITSKEAIEQEQMKDPAALTNQSEKVFY</sequence>
<evidence type="ECO:0000256" key="3">
    <source>
        <dbReference type="ARBA" id="ARBA00022618"/>
    </source>
</evidence>
<proteinExistence type="inferred from homology"/>
<dbReference type="InterPro" id="IPR055260">
    <property type="entry name" value="Ndc80_CH"/>
</dbReference>
<dbReference type="Pfam" id="PF03801">
    <property type="entry name" value="Ndc80_HEC"/>
    <property type="match status" value="1"/>
</dbReference>
<dbReference type="GO" id="GO:0051301">
    <property type="term" value="P:cell division"/>
    <property type="evidence" value="ECO:0007669"/>
    <property type="project" value="UniProtKB-UniRule"/>
</dbReference>
<evidence type="ECO:0000313" key="12">
    <source>
        <dbReference type="EMBL" id="KMS93706.1"/>
    </source>
</evidence>
<evidence type="ECO:0000313" key="13">
    <source>
        <dbReference type="Proteomes" id="UP000035740"/>
    </source>
</evidence>
<gene>
    <name evidence="12" type="ORF">BVRB_028780</name>
</gene>
<evidence type="ECO:0000259" key="11">
    <source>
        <dbReference type="Pfam" id="PF03801"/>
    </source>
</evidence>
<keyword evidence="3 10" id="KW-0132">Cell division</keyword>
<dbReference type="GO" id="GO:0051315">
    <property type="term" value="P:attachment of mitotic spindle microtubules to kinetochore"/>
    <property type="evidence" value="ECO:0007669"/>
    <property type="project" value="UniProtKB-UniRule"/>
</dbReference>
<protein>
    <recommendedName>
        <fullName evidence="10">Kinetochore protein NDC80</fullName>
    </recommendedName>
</protein>
<feature type="non-terminal residue" evidence="12">
    <location>
        <position position="1"/>
    </location>
</feature>
<comment type="subunit">
    <text evidence="10">Component of the NDC80 complex.</text>
</comment>
<keyword evidence="5 10" id="KW-0995">Kinetochore</keyword>
<evidence type="ECO:0000256" key="2">
    <source>
        <dbReference type="ARBA" id="ARBA00022454"/>
    </source>
</evidence>
<keyword evidence="2 10" id="KW-0158">Chromosome</keyword>
<comment type="function">
    <text evidence="10">Acts as a component of the essential kinetochore-associated NDC80 complex, which is required for chromosome segregation and spindle checkpoint activity.</text>
</comment>
<evidence type="ECO:0000256" key="5">
    <source>
        <dbReference type="ARBA" id="ARBA00022838"/>
    </source>
</evidence>
<evidence type="ECO:0000256" key="4">
    <source>
        <dbReference type="ARBA" id="ARBA00022776"/>
    </source>
</evidence>
<dbReference type="EMBL" id="KQ099808">
    <property type="protein sequence ID" value="KMS93706.1"/>
    <property type="molecule type" value="Genomic_DNA"/>
</dbReference>
<dbReference type="Gene3D" id="1.10.418.30">
    <property type="entry name" value="Ncd80 complex, Ncd80 subunit"/>
    <property type="match status" value="1"/>
</dbReference>
<evidence type="ECO:0000256" key="6">
    <source>
        <dbReference type="ARBA" id="ARBA00023054"/>
    </source>
</evidence>
<dbReference type="Gramene" id="KMS93706">
    <property type="protein sequence ID" value="KMS93706"/>
    <property type="gene ID" value="BVRB_028780"/>
</dbReference>
<evidence type="ECO:0000256" key="9">
    <source>
        <dbReference type="ARBA" id="ARBA00023328"/>
    </source>
</evidence>
<keyword evidence="4 10" id="KW-0498">Mitosis</keyword>
<evidence type="ECO:0000256" key="7">
    <source>
        <dbReference type="ARBA" id="ARBA00023242"/>
    </source>
</evidence>
<feature type="domain" description="Kinetochore protein Ndc80 CH" evidence="11">
    <location>
        <begin position="34"/>
        <end position="170"/>
    </location>
</feature>
<dbReference type="GO" id="GO:0031262">
    <property type="term" value="C:Ndc80 complex"/>
    <property type="evidence" value="ECO:0007669"/>
    <property type="project" value="UniProtKB-UniRule"/>
</dbReference>
<dbReference type="Proteomes" id="UP000035740">
    <property type="component" value="Unassembled WGS sequence"/>
</dbReference>
<dbReference type="InterPro" id="IPR038273">
    <property type="entry name" value="Ndc80_sf"/>
</dbReference>
<dbReference type="AlphaFoldDB" id="A0A0J8AYA4"/>
<feature type="non-terminal residue" evidence="12">
    <location>
        <position position="191"/>
    </location>
</feature>
<accession>A0A0J8AYA4</accession>
<dbReference type="OrthoDB" id="7459479at2759"/>
<dbReference type="InterPro" id="IPR005550">
    <property type="entry name" value="Kinetochore_Ndc80"/>
</dbReference>
<keyword evidence="13" id="KW-1185">Reference proteome</keyword>
<evidence type="ECO:0000256" key="10">
    <source>
        <dbReference type="RuleBase" id="RU368072"/>
    </source>
</evidence>
<keyword evidence="7 10" id="KW-0539">Nucleus</keyword>
<keyword evidence="6" id="KW-0175">Coiled coil</keyword>
<evidence type="ECO:0000256" key="8">
    <source>
        <dbReference type="ARBA" id="ARBA00023306"/>
    </source>
</evidence>
<name>A0A0J8AYA4_BETVV</name>